<name>A0ABU2BQJ2_9ACTN</name>
<comment type="caution">
    <text evidence="3">The sequence shown here is derived from an EMBL/GenBank/DDBJ whole genome shotgun (WGS) entry which is preliminary data.</text>
</comment>
<sequence>MTRLLLTALLLLLAGCGAPAASTPATDGPVVTVLEVSRSGGLCAQGACAHPHLVVRSDGSWTVTVPSGQDGAEPTTTEGTLTAAQRDALDEGRRETTLADHERPERSCASWVDGFDVEVRWRAESGEPHEVSSCDHVLSARDPLLGLAKQLTTTAG</sequence>
<dbReference type="EMBL" id="JAVDYG010000001">
    <property type="protein sequence ID" value="MDR7360910.1"/>
    <property type="molecule type" value="Genomic_DNA"/>
</dbReference>
<feature type="region of interest" description="Disordered" evidence="1">
    <location>
        <begin position="66"/>
        <end position="104"/>
    </location>
</feature>
<organism evidence="3 4">
    <name type="scientific">Nocardioides marmoribigeumensis</name>
    <dbReference type="NCBI Taxonomy" id="433649"/>
    <lineage>
        <taxon>Bacteria</taxon>
        <taxon>Bacillati</taxon>
        <taxon>Actinomycetota</taxon>
        <taxon>Actinomycetes</taxon>
        <taxon>Propionibacteriales</taxon>
        <taxon>Nocardioidaceae</taxon>
        <taxon>Nocardioides</taxon>
    </lineage>
</organism>
<feature type="signal peptide" evidence="2">
    <location>
        <begin position="1"/>
        <end position="20"/>
    </location>
</feature>
<accession>A0ABU2BQJ2</accession>
<keyword evidence="4" id="KW-1185">Reference proteome</keyword>
<dbReference type="Proteomes" id="UP001183648">
    <property type="component" value="Unassembled WGS sequence"/>
</dbReference>
<proteinExistence type="predicted"/>
<evidence type="ECO:0008006" key="5">
    <source>
        <dbReference type="Google" id="ProtNLM"/>
    </source>
</evidence>
<feature type="compositionally biased region" description="Polar residues" evidence="1">
    <location>
        <begin position="74"/>
        <end position="83"/>
    </location>
</feature>
<dbReference type="PROSITE" id="PS51257">
    <property type="entry name" value="PROKAR_LIPOPROTEIN"/>
    <property type="match status" value="1"/>
</dbReference>
<keyword evidence="2" id="KW-0732">Signal</keyword>
<feature type="chain" id="PRO_5045567217" description="Lipoprotein" evidence="2">
    <location>
        <begin position="21"/>
        <end position="156"/>
    </location>
</feature>
<gene>
    <name evidence="3" type="ORF">J2S63_000463</name>
</gene>
<feature type="compositionally biased region" description="Basic and acidic residues" evidence="1">
    <location>
        <begin position="87"/>
        <end position="104"/>
    </location>
</feature>
<evidence type="ECO:0000313" key="3">
    <source>
        <dbReference type="EMBL" id="MDR7360910.1"/>
    </source>
</evidence>
<protein>
    <recommendedName>
        <fullName evidence="5">Lipoprotein</fullName>
    </recommendedName>
</protein>
<reference evidence="3 4" key="1">
    <citation type="submission" date="2023-07" db="EMBL/GenBank/DDBJ databases">
        <title>Sequencing the genomes of 1000 actinobacteria strains.</title>
        <authorList>
            <person name="Klenk H.-P."/>
        </authorList>
    </citation>
    <scope>NUCLEOTIDE SEQUENCE [LARGE SCALE GENOMIC DNA]</scope>
    <source>
        <strain evidence="3 4">DSM 19426</strain>
    </source>
</reference>
<evidence type="ECO:0000256" key="1">
    <source>
        <dbReference type="SAM" id="MobiDB-lite"/>
    </source>
</evidence>
<evidence type="ECO:0000313" key="4">
    <source>
        <dbReference type="Proteomes" id="UP001183648"/>
    </source>
</evidence>
<evidence type="ECO:0000256" key="2">
    <source>
        <dbReference type="SAM" id="SignalP"/>
    </source>
</evidence>
<dbReference type="RefSeq" id="WP_310298091.1">
    <property type="nucleotide sequence ID" value="NZ_BAAAPS010000002.1"/>
</dbReference>